<evidence type="ECO:0000313" key="2">
    <source>
        <dbReference type="EMBL" id="MCA2018769.1"/>
    </source>
</evidence>
<feature type="transmembrane region" description="Helical" evidence="1">
    <location>
        <begin position="128"/>
        <end position="147"/>
    </location>
</feature>
<evidence type="ECO:0000313" key="3">
    <source>
        <dbReference type="Proteomes" id="UP001199044"/>
    </source>
</evidence>
<dbReference type="RefSeq" id="WP_068712759.1">
    <property type="nucleotide sequence ID" value="NZ_AP014635.1"/>
</dbReference>
<evidence type="ECO:0000256" key="1">
    <source>
        <dbReference type="SAM" id="Phobius"/>
    </source>
</evidence>
<gene>
    <name evidence="2" type="ORF">LDJ79_21820</name>
</gene>
<dbReference type="EMBL" id="JAIWIU010000196">
    <property type="protein sequence ID" value="MCA2018769.1"/>
    <property type="molecule type" value="Genomic_DNA"/>
</dbReference>
<feature type="transmembrane region" description="Helical" evidence="1">
    <location>
        <begin position="6"/>
        <end position="23"/>
    </location>
</feature>
<dbReference type="PANTHER" id="PTHR34821:SF2">
    <property type="entry name" value="INNER MEMBRANE PROTEIN YDCZ"/>
    <property type="match status" value="1"/>
</dbReference>
<feature type="transmembrane region" description="Helical" evidence="1">
    <location>
        <begin position="35"/>
        <end position="59"/>
    </location>
</feature>
<sequence length="155" mass="17031">MNWLYFLMALVSGIGLSIQAAVNSRLSAGVNGQPLMAAFISFTVGAICLGILALTQVQWSGMSNQLLQQPWWRWVGGLIGAAVVFTSIFLAPRIGITNAMFLFILGQLIAGMLIDSLGLIQMPIRPVYWWKYAGLLIMLMGLVLFMFGDKLFGQR</sequence>
<keyword evidence="3" id="KW-1185">Reference proteome</keyword>
<feature type="transmembrane region" description="Helical" evidence="1">
    <location>
        <begin position="99"/>
        <end position="122"/>
    </location>
</feature>
<keyword evidence="1" id="KW-1133">Transmembrane helix</keyword>
<comment type="caution">
    <text evidence="2">The sequence shown here is derived from an EMBL/GenBank/DDBJ whole genome shotgun (WGS) entry which is preliminary data.</text>
</comment>
<reference evidence="3" key="1">
    <citation type="submission" date="2023-07" db="EMBL/GenBank/DDBJ databases">
        <title>Molecular identification of indigenous halophilic bacteria isolated from red sea cost, biodegradation of synthetic dyes and assessment of degraded metabolite toxicity.</title>
        <authorList>
            <person name="Chaieb K."/>
            <person name="Altayb H.N."/>
        </authorList>
    </citation>
    <scope>NUCLEOTIDE SEQUENCE [LARGE SCALE GENOMIC DNA]</scope>
    <source>
        <strain evidence="3">K20</strain>
    </source>
</reference>
<dbReference type="Pfam" id="PF04657">
    <property type="entry name" value="DMT_YdcZ"/>
    <property type="match status" value="1"/>
</dbReference>
<name>A0ABS7YWE1_9VIBR</name>
<dbReference type="InterPro" id="IPR006750">
    <property type="entry name" value="YdcZ"/>
</dbReference>
<organism evidence="2 3">
    <name type="scientific">Vibrio tritonius</name>
    <dbReference type="NCBI Taxonomy" id="1435069"/>
    <lineage>
        <taxon>Bacteria</taxon>
        <taxon>Pseudomonadati</taxon>
        <taxon>Pseudomonadota</taxon>
        <taxon>Gammaproteobacteria</taxon>
        <taxon>Vibrionales</taxon>
        <taxon>Vibrionaceae</taxon>
        <taxon>Vibrio</taxon>
    </lineage>
</organism>
<protein>
    <submittedName>
        <fullName evidence="2">DMT family transporter</fullName>
    </submittedName>
</protein>
<keyword evidence="1" id="KW-0812">Transmembrane</keyword>
<dbReference type="Proteomes" id="UP001199044">
    <property type="component" value="Unassembled WGS sequence"/>
</dbReference>
<proteinExistence type="predicted"/>
<accession>A0ABS7YWE1</accession>
<dbReference type="PANTHER" id="PTHR34821">
    <property type="entry name" value="INNER MEMBRANE PROTEIN YDCZ"/>
    <property type="match status" value="1"/>
</dbReference>
<feature type="transmembrane region" description="Helical" evidence="1">
    <location>
        <begin position="71"/>
        <end position="92"/>
    </location>
</feature>
<keyword evidence="1" id="KW-0472">Membrane</keyword>